<proteinExistence type="predicted"/>
<dbReference type="Pfam" id="PF12614">
    <property type="entry name" value="RRF_GI"/>
    <property type="match status" value="1"/>
</dbReference>
<sequence>MNEDINISLPALIHRIGGAQTKQAKIIATQYHCELKRVRRSRNWLLVGGAKAVQSFNAELKTQDTQGFRHLIQKLDSALLNHSDKLEPLAEKLARMIAAKPNITLGELMQASECSLAEARLARFNEDTWD</sequence>
<evidence type="ECO:0000313" key="1">
    <source>
        <dbReference type="EMBL" id="ABE56219.1"/>
    </source>
</evidence>
<dbReference type="HOGENOM" id="CLU_147383_0_0_6"/>
<accession>Q12K07</accession>
<dbReference type="EMBL" id="CP000302">
    <property type="protein sequence ID" value="ABE56219.1"/>
    <property type="molecule type" value="Genomic_DNA"/>
</dbReference>
<keyword evidence="2" id="KW-1185">Reference proteome</keyword>
<protein>
    <recommendedName>
        <fullName evidence="3">Ribosome recycling factor</fullName>
    </recommendedName>
</protein>
<dbReference type="Proteomes" id="UP000001982">
    <property type="component" value="Chromosome"/>
</dbReference>
<evidence type="ECO:0008006" key="3">
    <source>
        <dbReference type="Google" id="ProtNLM"/>
    </source>
</evidence>
<dbReference type="OrthoDB" id="6199326at2"/>
<name>Q12K07_SHEDO</name>
<dbReference type="DNASU" id="4019466"/>
<dbReference type="KEGG" id="sdn:Sden_2941"/>
<organism evidence="1 2">
    <name type="scientific">Shewanella denitrificans (strain OS217 / ATCC BAA-1090 / DSM 15013)</name>
    <dbReference type="NCBI Taxonomy" id="318161"/>
    <lineage>
        <taxon>Bacteria</taxon>
        <taxon>Pseudomonadati</taxon>
        <taxon>Pseudomonadota</taxon>
        <taxon>Gammaproteobacteria</taxon>
        <taxon>Alteromonadales</taxon>
        <taxon>Shewanellaceae</taxon>
        <taxon>Shewanella</taxon>
    </lineage>
</organism>
<dbReference type="eggNOG" id="ENOG50338WA">
    <property type="taxonomic scope" value="Bacteria"/>
</dbReference>
<gene>
    <name evidence="1" type="ordered locus">Sden_2941</name>
</gene>
<dbReference type="RefSeq" id="WP_011497368.1">
    <property type="nucleotide sequence ID" value="NC_007954.1"/>
</dbReference>
<dbReference type="SMR" id="Q12K07"/>
<evidence type="ECO:0000313" key="2">
    <source>
        <dbReference type="Proteomes" id="UP000001982"/>
    </source>
</evidence>
<dbReference type="AlphaFoldDB" id="Q12K07"/>
<reference evidence="1 2" key="1">
    <citation type="submission" date="2006-03" db="EMBL/GenBank/DDBJ databases">
        <title>Complete sequence of Shewanella denitrificans OS217.</title>
        <authorList>
            <consortium name="US DOE Joint Genome Institute"/>
            <person name="Copeland A."/>
            <person name="Lucas S."/>
            <person name="Lapidus A."/>
            <person name="Barry K."/>
            <person name="Detter J.C."/>
            <person name="Glavina del Rio T."/>
            <person name="Hammon N."/>
            <person name="Israni S."/>
            <person name="Dalin E."/>
            <person name="Tice H."/>
            <person name="Pitluck S."/>
            <person name="Brettin T."/>
            <person name="Bruce D."/>
            <person name="Han C."/>
            <person name="Tapia R."/>
            <person name="Gilna P."/>
            <person name="Kiss H."/>
            <person name="Schmutz J."/>
            <person name="Larimer F."/>
            <person name="Land M."/>
            <person name="Hauser L."/>
            <person name="Kyrpides N."/>
            <person name="Lykidis A."/>
            <person name="Richardson P."/>
        </authorList>
    </citation>
    <scope>NUCLEOTIDE SEQUENCE [LARGE SCALE GENOMIC DNA]</scope>
    <source>
        <strain evidence="2">OS217 / ATCC BAA-1090 / DSM 15013</strain>
    </source>
</reference>
<dbReference type="InterPro" id="IPR022253">
    <property type="entry name" value="Ribosome_recyc_fac_bac"/>
</dbReference>